<dbReference type="Proteomes" id="UP001066276">
    <property type="component" value="Chromosome 8"/>
</dbReference>
<dbReference type="AlphaFoldDB" id="A0AAV7NYD1"/>
<gene>
    <name evidence="1" type="ORF">NDU88_006086</name>
</gene>
<name>A0AAV7NYD1_PLEWA</name>
<organism evidence="1 2">
    <name type="scientific">Pleurodeles waltl</name>
    <name type="common">Iberian ribbed newt</name>
    <dbReference type="NCBI Taxonomy" id="8319"/>
    <lineage>
        <taxon>Eukaryota</taxon>
        <taxon>Metazoa</taxon>
        <taxon>Chordata</taxon>
        <taxon>Craniata</taxon>
        <taxon>Vertebrata</taxon>
        <taxon>Euteleostomi</taxon>
        <taxon>Amphibia</taxon>
        <taxon>Batrachia</taxon>
        <taxon>Caudata</taxon>
        <taxon>Salamandroidea</taxon>
        <taxon>Salamandridae</taxon>
        <taxon>Pleurodelinae</taxon>
        <taxon>Pleurodeles</taxon>
    </lineage>
</organism>
<evidence type="ECO:0000313" key="1">
    <source>
        <dbReference type="EMBL" id="KAJ1117890.1"/>
    </source>
</evidence>
<proteinExistence type="predicted"/>
<evidence type="ECO:0000313" key="2">
    <source>
        <dbReference type="Proteomes" id="UP001066276"/>
    </source>
</evidence>
<comment type="caution">
    <text evidence="1">The sequence shown here is derived from an EMBL/GenBank/DDBJ whole genome shotgun (WGS) entry which is preliminary data.</text>
</comment>
<protein>
    <submittedName>
        <fullName evidence="1">Uncharacterized protein</fullName>
    </submittedName>
</protein>
<sequence length="89" mass="10246">MSRTDTKQAKLTNEDIKCIRYTKGKRSYGATMNPQMEEDAGELDLREMLLDVKTSLKTIDGNLDLLTAHLDQVKQRVDTHEFRLDCLET</sequence>
<accession>A0AAV7NYD1</accession>
<dbReference type="EMBL" id="JANPWB010000012">
    <property type="protein sequence ID" value="KAJ1117890.1"/>
    <property type="molecule type" value="Genomic_DNA"/>
</dbReference>
<reference evidence="1" key="1">
    <citation type="journal article" date="2022" name="bioRxiv">
        <title>Sequencing and chromosome-scale assembly of the giantPleurodeles waltlgenome.</title>
        <authorList>
            <person name="Brown T."/>
            <person name="Elewa A."/>
            <person name="Iarovenko S."/>
            <person name="Subramanian E."/>
            <person name="Araus A.J."/>
            <person name="Petzold A."/>
            <person name="Susuki M."/>
            <person name="Suzuki K.-i.T."/>
            <person name="Hayashi T."/>
            <person name="Toyoda A."/>
            <person name="Oliveira C."/>
            <person name="Osipova E."/>
            <person name="Leigh N.D."/>
            <person name="Simon A."/>
            <person name="Yun M.H."/>
        </authorList>
    </citation>
    <scope>NUCLEOTIDE SEQUENCE</scope>
    <source>
        <strain evidence="1">20211129_DDA</strain>
        <tissue evidence="1">Liver</tissue>
    </source>
</reference>
<keyword evidence="2" id="KW-1185">Reference proteome</keyword>